<dbReference type="AlphaFoldDB" id="A0A7Y0F1E6"/>
<comment type="caution">
    <text evidence="1">The sequence shown here is derived from an EMBL/GenBank/DDBJ whole genome shotgun (WGS) entry which is preliminary data.</text>
</comment>
<dbReference type="RefSeq" id="WP_169241833.1">
    <property type="nucleotide sequence ID" value="NZ_JAAIIG010000018.1"/>
</dbReference>
<evidence type="ECO:0000313" key="1">
    <source>
        <dbReference type="EMBL" id="NMM99281.1"/>
    </source>
</evidence>
<reference evidence="1 2" key="1">
    <citation type="submission" date="2020-02" db="EMBL/GenBank/DDBJ databases">
        <title>Characterization of phylogenetic diversity of novel bifidobacterial species isolated in Czech ZOOs.</title>
        <authorList>
            <person name="Lugli G.A."/>
            <person name="Vera N.B."/>
            <person name="Ventura M."/>
        </authorList>
    </citation>
    <scope>NUCLEOTIDE SEQUENCE [LARGE SCALE GENOMIC DNA]</scope>
    <source>
        <strain evidence="1 2">DSM 109959</strain>
    </source>
</reference>
<keyword evidence="2" id="KW-1185">Reference proteome</keyword>
<organism evidence="1 2">
    <name type="scientific">Bifidobacterium olomucense</name>
    <dbReference type="NCBI Taxonomy" id="2675324"/>
    <lineage>
        <taxon>Bacteria</taxon>
        <taxon>Bacillati</taxon>
        <taxon>Actinomycetota</taxon>
        <taxon>Actinomycetes</taxon>
        <taxon>Bifidobacteriales</taxon>
        <taxon>Bifidobacteriaceae</taxon>
        <taxon>Bifidobacterium</taxon>
    </lineage>
</organism>
<protein>
    <submittedName>
        <fullName evidence="1">Uncharacterized protein</fullName>
    </submittedName>
</protein>
<dbReference type="EMBL" id="JAAIIG010000018">
    <property type="protein sequence ID" value="NMM99281.1"/>
    <property type="molecule type" value="Genomic_DNA"/>
</dbReference>
<evidence type="ECO:0000313" key="2">
    <source>
        <dbReference type="Proteomes" id="UP000543419"/>
    </source>
</evidence>
<proteinExistence type="predicted"/>
<gene>
    <name evidence="1" type="ORF">G1C97_2239</name>
</gene>
<accession>A0A7Y0F1E6</accession>
<dbReference type="Proteomes" id="UP000543419">
    <property type="component" value="Unassembled WGS sequence"/>
</dbReference>
<sequence length="94" mass="11034">MSEWMPTDTDVMQFFTDGTDQFYSLTANPAYWDGKAAFRRWLTEHDRRIAEQAWTDGWEEGQHSAECWYTGNTEAAKTAKTLEDNPYCKEDHDQ</sequence>
<name>A0A7Y0F1E6_9BIFI</name>